<evidence type="ECO:0000259" key="3">
    <source>
        <dbReference type="PROSITE" id="PS50112"/>
    </source>
</evidence>
<evidence type="ECO:0000256" key="1">
    <source>
        <dbReference type="SAM" id="MobiDB-lite"/>
    </source>
</evidence>
<dbReference type="CDD" id="cd00130">
    <property type="entry name" value="PAS"/>
    <property type="match status" value="1"/>
</dbReference>
<feature type="transmembrane region" description="Helical" evidence="2">
    <location>
        <begin position="241"/>
        <end position="264"/>
    </location>
</feature>
<feature type="transmembrane region" description="Helical" evidence="2">
    <location>
        <begin position="90"/>
        <end position="114"/>
    </location>
</feature>
<dbReference type="RefSeq" id="XP_031025403.1">
    <property type="nucleotide sequence ID" value="XM_031168664.1"/>
</dbReference>
<feature type="transmembrane region" description="Helical" evidence="2">
    <location>
        <begin position="171"/>
        <end position="193"/>
    </location>
</feature>
<feature type="transmembrane region" description="Helical" evidence="2">
    <location>
        <begin position="126"/>
        <end position="151"/>
    </location>
</feature>
<feature type="transmembrane region" description="Helical" evidence="2">
    <location>
        <begin position="954"/>
        <end position="971"/>
    </location>
</feature>
<keyword evidence="2" id="KW-0812">Transmembrane</keyword>
<feature type="region of interest" description="Disordered" evidence="1">
    <location>
        <begin position="548"/>
        <end position="573"/>
    </location>
</feature>
<feature type="compositionally biased region" description="Polar residues" evidence="1">
    <location>
        <begin position="884"/>
        <end position="901"/>
    </location>
</feature>
<sequence>MLPSDGIQADSPEIALWSRFRDAVFGIFFCLIKEGSIHPIFVAVSIVIDSLQDLTFPVSFPLFPWQSEISWLRTFLSLFAPEQGLAGTTAILYIVLGLLGLVLILSLWVGYCFAQNRFRFIWTLKLLRFLLGLIVTILYIPIVSLLTTYLVTCGDAADSPIALCWAGSNLYRIYIAVVLVLFVLTTIAISFVFFEPDPHPADPLAQPHGRCDALYLCGRTILAVSSIVLRENEGIPTSDAIAQWIMGGACLIISGTMAFVWCWASLCTCYDLLRPGSDIGIIFLVLSPVAVWLHYGATKARRLQLSKLPITECKDAFTIELKIRIFLDERGLLYHHSDGRLVMARVAASPGDLGAARAAANAPVVGTPPEIETALADAETMYHEASKRLPQSCMLQLFIGQYHLIHLGNRIQCLACHGKAETLAPRLDAAFLIFRRRRMLHERFAGGDVIDFIAFEQSLRLARKSEKRAVICQIGFWGELLKQDPSLKRIRERAADISDAISAAQNHFSSILKTNGETPYVLRAYGSFLINVLNDSAGQDLLDRAEELEDAQKDDTASEQSGDTEAEDKVKEDAGVDLFSPDNAVIGISGDASNLGIIMHANPMALKVFGYKKSELIGKNINVIVPSPFSESHDMFLTRYLDTGYAKVIDRSRKVLGLDRSGYLKPMALCVKQEVAGTTNMFIGVIRSVPEKAGHEFIILDDQLNLKHMTIGFAFKYGLKTRELADLPNKSISQWIPEFTVERVLEFTTRAGFRTTHVFDAEVKQVQVTADPVSVGALMCYICRVKISEMPEVSGPQLGLPHSSMPQSRAPSVTRAASTGNNTGLHACPFAGGPGTRQPSVVPSMLPHHVFAPVHAGASGSMSSMSNDGEMPMSFSAGVSLDDVNSNPSGGAANPNTTNFSLRDPEASTKFVTMDKANVPRRKSSVGSTTRKRNRGRGIGSLQSMRATDTLTRLHYVVIGMLIVLVVLAITSEIRFKQNLDTYGAGLIRIRDVGDVCLQAISTFYATRTIDLTYAGILTASNVSAAKTQMNTSLTYLQSTKSIFAASSTSSLPPANVLLQASLTDTTTSYSTLFDAIGLLVTKGSYVISSTSASDPLLPSLLSFVMLNTPNTILAALNATASLSQASVTASIGSLRTEAICWGVLGPCFALIITLVVFIIGRRIETDRTRLLRLYLEIPREVVRGIYEGAVARRDEAKNDDEDDDDEAPRIHLSTFGLNTSSGETRKSKSELRPQSWINKLQNQYALASRSSTIFMATVLYFVAICTAVGITVDSTLGVDLFWRSLSRSTLVRLINYQLRESWALTNTISTPPSAIRPSATASTQVASLISSLSWIENGLIYSDSNMGTPGLSTQNSDLSTLELVSGCISGVSPSDCSTFSSSIMSQGLHPAILSYMDNARVASLSLSNSSQYSVNATASTFQQVSLVYSLDQLYLPTALDYSSTIELNQAATAVARFSNLNIGLTVAYCVFLCCFYLLLFVPLLRKIGEDLRRNNDMLFMIPDSVLARMVDEKRGNIQSDASKLSLSKQMLSQSRIFRSAVVGDGGSPV</sequence>
<feature type="transmembrane region" description="Helical" evidence="2">
    <location>
        <begin position="1254"/>
        <end position="1273"/>
    </location>
</feature>
<feature type="domain" description="PAS" evidence="3">
    <location>
        <begin position="596"/>
        <end position="644"/>
    </location>
</feature>
<keyword evidence="2" id="KW-0472">Membrane</keyword>
<dbReference type="InterPro" id="IPR057352">
    <property type="entry name" value="TPR_TmcB/C"/>
</dbReference>
<keyword evidence="2" id="KW-1133">Transmembrane helix</keyword>
<dbReference type="Proteomes" id="UP000319731">
    <property type="component" value="Unassembled WGS sequence"/>
</dbReference>
<feature type="region of interest" description="Disordered" evidence="1">
    <location>
        <begin position="884"/>
        <end position="903"/>
    </location>
</feature>
<feature type="transmembrane region" description="Helical" evidence="2">
    <location>
        <begin position="1139"/>
        <end position="1160"/>
    </location>
</feature>
<reference evidence="4 5" key="1">
    <citation type="journal article" date="2019" name="Sci. Rep.">
        <title>Comparative genomics of chytrid fungi reveal insights into the obligate biotrophic and pathogenic lifestyle of Synchytrium endobioticum.</title>
        <authorList>
            <person name="van de Vossenberg B.T.L.H."/>
            <person name="Warris S."/>
            <person name="Nguyen H.D.T."/>
            <person name="van Gent-Pelzer M.P.E."/>
            <person name="Joly D.L."/>
            <person name="van de Geest H.C."/>
            <person name="Bonants P.J.M."/>
            <person name="Smith D.S."/>
            <person name="Levesque C.A."/>
            <person name="van der Lee T.A.J."/>
        </authorList>
    </citation>
    <scope>NUCLEOTIDE SEQUENCE [LARGE SCALE GENOMIC DNA]</scope>
    <source>
        <strain evidence="4 5">JEL517</strain>
    </source>
</reference>
<dbReference type="InterPro" id="IPR052994">
    <property type="entry name" value="Tiny_macrocysts_regulators"/>
</dbReference>
<dbReference type="PROSITE" id="PS50112">
    <property type="entry name" value="PAS"/>
    <property type="match status" value="1"/>
</dbReference>
<accession>A0A507CB17</accession>
<proteinExistence type="predicted"/>
<dbReference type="Pfam" id="PF25474">
    <property type="entry name" value="TPR_TmcB"/>
    <property type="match status" value="1"/>
</dbReference>
<dbReference type="GO" id="GO:0006355">
    <property type="term" value="P:regulation of DNA-templated transcription"/>
    <property type="evidence" value="ECO:0007669"/>
    <property type="project" value="InterPro"/>
</dbReference>
<comment type="caution">
    <text evidence="4">The sequence shown here is derived from an EMBL/GenBank/DDBJ whole genome shotgun (WGS) entry which is preliminary data.</text>
</comment>
<feature type="transmembrane region" description="Helical" evidence="2">
    <location>
        <begin position="1097"/>
        <end position="1119"/>
    </location>
</feature>
<dbReference type="EMBL" id="QEAO01000012">
    <property type="protein sequence ID" value="TPX34725.1"/>
    <property type="molecule type" value="Genomic_DNA"/>
</dbReference>
<dbReference type="InterPro" id="IPR035965">
    <property type="entry name" value="PAS-like_dom_sf"/>
</dbReference>
<evidence type="ECO:0000256" key="2">
    <source>
        <dbReference type="SAM" id="Phobius"/>
    </source>
</evidence>
<dbReference type="SUPFAM" id="SSF55785">
    <property type="entry name" value="PYP-like sensor domain (PAS domain)"/>
    <property type="match status" value="1"/>
</dbReference>
<protein>
    <recommendedName>
        <fullName evidence="3">PAS domain-containing protein</fullName>
    </recommendedName>
</protein>
<dbReference type="GeneID" id="42003961"/>
<name>A0A507CB17_9FUNG</name>
<feature type="transmembrane region" description="Helical" evidence="2">
    <location>
        <begin position="276"/>
        <end position="295"/>
    </location>
</feature>
<dbReference type="InterPro" id="IPR000014">
    <property type="entry name" value="PAS"/>
</dbReference>
<gene>
    <name evidence="4" type="ORF">SmJEL517_g02736</name>
</gene>
<dbReference type="OrthoDB" id="542352at2759"/>
<dbReference type="Pfam" id="PF00989">
    <property type="entry name" value="PAS"/>
    <property type="match status" value="1"/>
</dbReference>
<dbReference type="InterPro" id="IPR013767">
    <property type="entry name" value="PAS_fold"/>
</dbReference>
<organism evidence="4 5">
    <name type="scientific">Synchytrium microbalum</name>
    <dbReference type="NCBI Taxonomy" id="1806994"/>
    <lineage>
        <taxon>Eukaryota</taxon>
        <taxon>Fungi</taxon>
        <taxon>Fungi incertae sedis</taxon>
        <taxon>Chytridiomycota</taxon>
        <taxon>Chytridiomycota incertae sedis</taxon>
        <taxon>Chytridiomycetes</taxon>
        <taxon>Synchytriales</taxon>
        <taxon>Synchytriaceae</taxon>
        <taxon>Synchytrium</taxon>
    </lineage>
</organism>
<keyword evidence="5" id="KW-1185">Reference proteome</keyword>
<feature type="transmembrane region" description="Helical" evidence="2">
    <location>
        <begin position="1463"/>
        <end position="1485"/>
    </location>
</feature>
<dbReference type="PANTHER" id="PTHR31600:SF2">
    <property type="entry name" value="GAMETE ENRICHED GENE 10 PROTEIN-RELATED"/>
    <property type="match status" value="1"/>
</dbReference>
<dbReference type="STRING" id="1806994.A0A507CB17"/>
<dbReference type="NCBIfam" id="TIGR00229">
    <property type="entry name" value="sensory_box"/>
    <property type="match status" value="1"/>
</dbReference>
<evidence type="ECO:0000313" key="4">
    <source>
        <dbReference type="EMBL" id="TPX34725.1"/>
    </source>
</evidence>
<dbReference type="PANTHER" id="PTHR31600">
    <property type="entry name" value="TINY MACROCYSTS PROTEIN B-RELATED"/>
    <property type="match status" value="1"/>
</dbReference>
<evidence type="ECO:0000313" key="5">
    <source>
        <dbReference type="Proteomes" id="UP000319731"/>
    </source>
</evidence>
<dbReference type="Gene3D" id="3.30.450.20">
    <property type="entry name" value="PAS domain"/>
    <property type="match status" value="1"/>
</dbReference>